<name>D6TRY8_KTERA</name>
<dbReference type="EMBL" id="ADVG01000002">
    <property type="protein sequence ID" value="EFH86061.1"/>
    <property type="molecule type" value="Genomic_DNA"/>
</dbReference>
<reference evidence="1 2" key="1">
    <citation type="journal article" date="2011" name="Stand. Genomic Sci.">
        <title>Non-contiguous finished genome sequence and contextual data of the filamentous soil bacterium Ktedonobacter racemifer type strain (SOSP1-21).</title>
        <authorList>
            <person name="Chang Y.J."/>
            <person name="Land M."/>
            <person name="Hauser L."/>
            <person name="Chertkov O."/>
            <person name="Del Rio T.G."/>
            <person name="Nolan M."/>
            <person name="Copeland A."/>
            <person name="Tice H."/>
            <person name="Cheng J.F."/>
            <person name="Lucas S."/>
            <person name="Han C."/>
            <person name="Goodwin L."/>
            <person name="Pitluck S."/>
            <person name="Ivanova N."/>
            <person name="Ovchinikova G."/>
            <person name="Pati A."/>
            <person name="Chen A."/>
            <person name="Palaniappan K."/>
            <person name="Mavromatis K."/>
            <person name="Liolios K."/>
            <person name="Brettin T."/>
            <person name="Fiebig A."/>
            <person name="Rohde M."/>
            <person name="Abt B."/>
            <person name="Goker M."/>
            <person name="Detter J.C."/>
            <person name="Woyke T."/>
            <person name="Bristow J."/>
            <person name="Eisen J.A."/>
            <person name="Markowitz V."/>
            <person name="Hugenholtz P."/>
            <person name="Kyrpides N.C."/>
            <person name="Klenk H.P."/>
            <person name="Lapidus A."/>
        </authorList>
    </citation>
    <scope>NUCLEOTIDE SEQUENCE [LARGE SCALE GENOMIC DNA]</scope>
    <source>
        <strain evidence="2">DSM 44963</strain>
    </source>
</reference>
<comment type="caution">
    <text evidence="1">The sequence shown here is derived from an EMBL/GenBank/DDBJ whole genome shotgun (WGS) entry which is preliminary data.</text>
</comment>
<sequence>MSHLRVLLTFGGEEYSVFIEPARKTPGLSHEDTRAVPFGSGLGGWGNKGMQGFDRKARLLYTDS</sequence>
<gene>
    <name evidence="1" type="ORF">Krac_7328</name>
</gene>
<dbReference type="InParanoid" id="D6TRY8"/>
<evidence type="ECO:0000313" key="2">
    <source>
        <dbReference type="Proteomes" id="UP000004508"/>
    </source>
</evidence>
<keyword evidence="2" id="KW-1185">Reference proteome</keyword>
<dbReference type="AlphaFoldDB" id="D6TRY8"/>
<proteinExistence type="predicted"/>
<dbReference type="STRING" id="485913.Krac_7328"/>
<accession>D6TRY8</accession>
<protein>
    <submittedName>
        <fullName evidence="1">Uncharacterized protein</fullName>
    </submittedName>
</protein>
<evidence type="ECO:0000313" key="1">
    <source>
        <dbReference type="EMBL" id="EFH86061.1"/>
    </source>
</evidence>
<organism evidence="1 2">
    <name type="scientific">Ktedonobacter racemifer DSM 44963</name>
    <dbReference type="NCBI Taxonomy" id="485913"/>
    <lineage>
        <taxon>Bacteria</taxon>
        <taxon>Bacillati</taxon>
        <taxon>Chloroflexota</taxon>
        <taxon>Ktedonobacteria</taxon>
        <taxon>Ktedonobacterales</taxon>
        <taxon>Ktedonobacteraceae</taxon>
        <taxon>Ktedonobacter</taxon>
    </lineage>
</organism>
<dbReference type="Proteomes" id="UP000004508">
    <property type="component" value="Unassembled WGS sequence"/>
</dbReference>